<accession>A0A163PYI1</accession>
<organism evidence="2 3">
    <name type="scientific">Fictibacillus phosphorivorans</name>
    <dbReference type="NCBI Taxonomy" id="1221500"/>
    <lineage>
        <taxon>Bacteria</taxon>
        <taxon>Bacillati</taxon>
        <taxon>Bacillota</taxon>
        <taxon>Bacilli</taxon>
        <taxon>Bacillales</taxon>
        <taxon>Fictibacillaceae</taxon>
        <taxon>Fictibacillus</taxon>
    </lineage>
</organism>
<dbReference type="PANTHER" id="PTHR46623">
    <property type="entry name" value="CARBOXYMETHYLENEBUTENOLIDASE-RELATED"/>
    <property type="match status" value="1"/>
</dbReference>
<keyword evidence="3" id="KW-1185">Reference proteome</keyword>
<name>A0A163PYI1_9BACL</name>
<dbReference type="Gene3D" id="3.40.50.1820">
    <property type="entry name" value="alpha/beta hydrolase"/>
    <property type="match status" value="1"/>
</dbReference>
<evidence type="ECO:0000259" key="1">
    <source>
        <dbReference type="Pfam" id="PF01738"/>
    </source>
</evidence>
<reference evidence="3" key="1">
    <citation type="submission" date="2016-01" db="EMBL/GenBank/DDBJ databases">
        <title>Draft genome of Chromobacterium sp. F49.</title>
        <authorList>
            <person name="Hong K.W."/>
        </authorList>
    </citation>
    <scope>NUCLEOTIDE SEQUENCE [LARGE SCALE GENOMIC DNA]</scope>
    <source>
        <strain evidence="3">P7IIIA</strain>
    </source>
</reference>
<dbReference type="SUPFAM" id="SSF53474">
    <property type="entry name" value="alpha/beta-Hydrolases"/>
    <property type="match status" value="1"/>
</dbReference>
<proteinExistence type="predicted"/>
<sequence length="202" mass="23404">MITIENGSNQLIIVLHEIYGINQHIKDICDLFSEQGFDVLCPNLLNLKSPYHYSREDEAYQHFMNRYGFTHALQKVRKVVLEKQEHYSKIFIIGFSIGATIAWLCSQEKKVNGVVGFYGSRIRDYLRINPNCPSLLFFPTEEKSFNVENIIPILENKGVRIQICEGQHGFSDPYSSKYNKESTVFAFKETLKFLITERVVLP</sequence>
<dbReference type="PANTHER" id="PTHR46623:SF6">
    <property type="entry name" value="ALPHA_BETA-HYDROLASES SUPERFAMILY PROTEIN"/>
    <property type="match status" value="1"/>
</dbReference>
<dbReference type="OrthoDB" id="115291at2"/>
<dbReference type="AlphaFoldDB" id="A0A163PYI1"/>
<dbReference type="InterPro" id="IPR051049">
    <property type="entry name" value="Dienelactone_hydrolase-like"/>
</dbReference>
<dbReference type="GO" id="GO:0016787">
    <property type="term" value="F:hydrolase activity"/>
    <property type="evidence" value="ECO:0007669"/>
    <property type="project" value="InterPro"/>
</dbReference>
<dbReference type="EMBL" id="LRFC01000038">
    <property type="protein sequence ID" value="KZE64316.1"/>
    <property type="molecule type" value="Genomic_DNA"/>
</dbReference>
<feature type="domain" description="Dienelactone hydrolase" evidence="1">
    <location>
        <begin position="10"/>
        <end position="194"/>
    </location>
</feature>
<dbReference type="InterPro" id="IPR002925">
    <property type="entry name" value="Dienelactn_hydro"/>
</dbReference>
<evidence type="ECO:0000313" key="2">
    <source>
        <dbReference type="EMBL" id="KZE64316.1"/>
    </source>
</evidence>
<gene>
    <name evidence="2" type="ORF">AWM68_14610</name>
</gene>
<dbReference type="RefSeq" id="WP_066245548.1">
    <property type="nucleotide sequence ID" value="NZ_LRFC01000038.1"/>
</dbReference>
<dbReference type="Pfam" id="PF01738">
    <property type="entry name" value="DLH"/>
    <property type="match status" value="1"/>
</dbReference>
<protein>
    <recommendedName>
        <fullName evidence="1">Dienelactone hydrolase domain-containing protein</fullName>
    </recommendedName>
</protein>
<dbReference type="InterPro" id="IPR029058">
    <property type="entry name" value="AB_hydrolase_fold"/>
</dbReference>
<evidence type="ECO:0000313" key="3">
    <source>
        <dbReference type="Proteomes" id="UP000076567"/>
    </source>
</evidence>
<dbReference type="Proteomes" id="UP000076567">
    <property type="component" value="Unassembled WGS sequence"/>
</dbReference>
<comment type="caution">
    <text evidence="2">The sequence shown here is derived from an EMBL/GenBank/DDBJ whole genome shotgun (WGS) entry which is preliminary data.</text>
</comment>